<sequence length="483" mass="54710">MSVLHLLYIVIFVVDVATAAAIIFVERHNAAVTWAWLMVLLFIPIGGFILYVLFGQHISRFRLARFRLRNATWVARLAERQQRQLASGGGMQYNDPAAKQYQDLIAMNLTTAYAVYTQDNAVQVFTNGKDKFEALLADIARAQDHIHLEYYIFRPDGLGQRLVTALAERAKAGVEVRLLYDAVGCAWTPKSFFHRLEAAGGQVAAFFPSRIPYINLRMNNRNHRKVVVIDGKIAYVGGFNVGDEYLGRVERFGFWRDTHLRITGSAIVELQSIFLLDWNSSSRFPIEFEDRYFRRAQTSLGGVGMQVVASGPDTAWEQIRNAYIKMIYAAKQSIYIQTPYFIPDDSLLTALKTAALSGIDVRVMLPQKADHIWVFWASRFYLGELLQVGVKCYLYGDGFLHAKTVVVDRAIASVGTANIDIRSFKLNFEVNAILYDRAKAGELADIFEQDLAKCDRLTLKMYNGRPRFERIAESCARLLSPIL</sequence>
<dbReference type="GO" id="GO:0008808">
    <property type="term" value="F:cardiolipin synthase activity"/>
    <property type="evidence" value="ECO:0007669"/>
    <property type="project" value="UniProtKB-UniRule"/>
</dbReference>
<dbReference type="Gene3D" id="3.30.870.10">
    <property type="entry name" value="Endonuclease Chain A"/>
    <property type="match status" value="2"/>
</dbReference>
<evidence type="ECO:0000256" key="4">
    <source>
        <dbReference type="ARBA" id="ARBA00022679"/>
    </source>
</evidence>
<dbReference type="FunFam" id="3.30.870.10:FF:000021">
    <property type="entry name" value="Cardiolipin synthase"/>
    <property type="match status" value="1"/>
</dbReference>
<feature type="transmembrane region" description="Helical" evidence="13">
    <location>
        <begin position="6"/>
        <end position="25"/>
    </location>
</feature>
<keyword evidence="17" id="KW-1185">Reference proteome</keyword>
<dbReference type="SMART" id="SM00155">
    <property type="entry name" value="PLDc"/>
    <property type="match status" value="2"/>
</dbReference>
<keyword evidence="8 13" id="KW-0443">Lipid metabolism</keyword>
<dbReference type="OrthoDB" id="9762009at2"/>
<evidence type="ECO:0000256" key="9">
    <source>
        <dbReference type="ARBA" id="ARBA00023136"/>
    </source>
</evidence>
<keyword evidence="5 13" id="KW-0812">Transmembrane</keyword>
<comment type="function">
    <text evidence="12 13">Catalyzes the reversible phosphatidyl group transfer from one phosphatidylglycerol molecule to another to form cardiolipin (CL) (diphosphatidylglycerol) and glycerol.</text>
</comment>
<dbReference type="InterPro" id="IPR025202">
    <property type="entry name" value="PLD-like_dom"/>
</dbReference>
<gene>
    <name evidence="16" type="ORF">C7445_10560</name>
</gene>
<evidence type="ECO:0000256" key="3">
    <source>
        <dbReference type="ARBA" id="ARBA00022516"/>
    </source>
</evidence>
<evidence type="ECO:0000256" key="11">
    <source>
        <dbReference type="ARBA" id="ARBA00023264"/>
    </source>
</evidence>
<proteinExistence type="inferred from homology"/>
<feature type="active site" evidence="13">
    <location>
        <position position="230"/>
    </location>
</feature>
<dbReference type="PANTHER" id="PTHR21248:SF22">
    <property type="entry name" value="PHOSPHOLIPASE D"/>
    <property type="match status" value="1"/>
</dbReference>
<evidence type="ECO:0000256" key="2">
    <source>
        <dbReference type="ARBA" id="ARBA00022475"/>
    </source>
</evidence>
<dbReference type="PANTHER" id="PTHR21248">
    <property type="entry name" value="CARDIOLIPIN SYNTHASE"/>
    <property type="match status" value="1"/>
</dbReference>
<evidence type="ECO:0000256" key="6">
    <source>
        <dbReference type="ARBA" id="ARBA00022737"/>
    </source>
</evidence>
<evidence type="ECO:0000256" key="5">
    <source>
        <dbReference type="ARBA" id="ARBA00022692"/>
    </source>
</evidence>
<evidence type="ECO:0000259" key="15">
    <source>
        <dbReference type="PROSITE" id="PS50035"/>
    </source>
</evidence>
<dbReference type="AlphaFoldDB" id="A0A4R8LNN3"/>
<dbReference type="Pfam" id="PF13091">
    <property type="entry name" value="PLDc_2"/>
    <property type="match status" value="2"/>
</dbReference>
<feature type="active site" evidence="13">
    <location>
        <position position="401"/>
    </location>
</feature>
<comment type="catalytic activity">
    <reaction evidence="13">
        <text>2 a 1,2-diacyl-sn-glycero-3-phospho-(1'-sn-glycerol) = a cardiolipin + glycerol</text>
        <dbReference type="Rhea" id="RHEA:31451"/>
        <dbReference type="ChEBI" id="CHEBI:17754"/>
        <dbReference type="ChEBI" id="CHEBI:62237"/>
        <dbReference type="ChEBI" id="CHEBI:64716"/>
    </reaction>
</comment>
<dbReference type="GO" id="GO:0005886">
    <property type="term" value="C:plasma membrane"/>
    <property type="evidence" value="ECO:0007669"/>
    <property type="project" value="UniProtKB-SubCell"/>
</dbReference>
<feature type="domain" description="PLD phosphodiesterase" evidence="15">
    <location>
        <begin position="218"/>
        <end position="245"/>
    </location>
</feature>
<feature type="active site" evidence="13">
    <location>
        <position position="408"/>
    </location>
</feature>
<dbReference type="Proteomes" id="UP000294581">
    <property type="component" value="Unassembled WGS sequence"/>
</dbReference>
<keyword evidence="7 13" id="KW-1133">Transmembrane helix</keyword>
<feature type="active site" evidence="13">
    <location>
        <position position="223"/>
    </location>
</feature>
<evidence type="ECO:0000313" key="16">
    <source>
        <dbReference type="EMBL" id="TDY47882.1"/>
    </source>
</evidence>
<dbReference type="InterPro" id="IPR022924">
    <property type="entry name" value="Cardiolipin_synthase"/>
</dbReference>
<evidence type="ECO:0000256" key="7">
    <source>
        <dbReference type="ARBA" id="ARBA00022989"/>
    </source>
</evidence>
<reference evidence="16 17" key="1">
    <citation type="submission" date="2019-03" db="EMBL/GenBank/DDBJ databases">
        <title>Genomic Encyclopedia of Type Strains, Phase IV (KMG-IV): sequencing the most valuable type-strain genomes for metagenomic binning, comparative biology and taxonomic classification.</title>
        <authorList>
            <person name="Goeker M."/>
        </authorList>
    </citation>
    <scope>NUCLEOTIDE SEQUENCE [LARGE SCALE GENOMIC DNA]</scope>
    <source>
        <strain evidence="16 17">DSM 17974</strain>
    </source>
</reference>
<feature type="domain" description="PLD phosphodiesterase" evidence="15">
    <location>
        <begin position="396"/>
        <end position="423"/>
    </location>
</feature>
<name>A0A4R8LNN3_9BACL</name>
<dbReference type="CDD" id="cd09110">
    <property type="entry name" value="PLDc_CLS_1"/>
    <property type="match status" value="1"/>
</dbReference>
<evidence type="ECO:0000256" key="10">
    <source>
        <dbReference type="ARBA" id="ARBA00023209"/>
    </source>
</evidence>
<feature type="active site" evidence="13">
    <location>
        <position position="403"/>
    </location>
</feature>
<keyword evidence="4 13" id="KW-0808">Transferase</keyword>
<evidence type="ECO:0000256" key="12">
    <source>
        <dbReference type="ARBA" id="ARBA00057569"/>
    </source>
</evidence>
<evidence type="ECO:0000256" key="13">
    <source>
        <dbReference type="HAMAP-Rule" id="MF_01916"/>
    </source>
</evidence>
<evidence type="ECO:0000256" key="8">
    <source>
        <dbReference type="ARBA" id="ARBA00023098"/>
    </source>
</evidence>
<feature type="transmembrane region" description="Helical" evidence="13">
    <location>
        <begin position="32"/>
        <end position="54"/>
    </location>
</feature>
<dbReference type="RefSeq" id="WP_134159279.1">
    <property type="nucleotide sequence ID" value="NZ_BSUS01000001.1"/>
</dbReference>
<evidence type="ECO:0000256" key="14">
    <source>
        <dbReference type="NCBIfam" id="TIGR04265"/>
    </source>
</evidence>
<keyword evidence="9 13" id="KW-0472">Membrane</keyword>
<keyword evidence="11 13" id="KW-1208">Phospholipid metabolism</keyword>
<dbReference type="NCBIfam" id="TIGR04265">
    <property type="entry name" value="bac_cardiolipin"/>
    <property type="match status" value="1"/>
</dbReference>
<comment type="caution">
    <text evidence="16">The sequence shown here is derived from an EMBL/GenBank/DDBJ whole genome shotgun (WGS) entry which is preliminary data.</text>
</comment>
<protein>
    <recommendedName>
        <fullName evidence="13 14">Cardiolipin synthase</fullName>
        <shortName evidence="13">CL synthase</shortName>
        <ecNumber evidence="13 14">2.7.8.-</ecNumber>
    </recommendedName>
</protein>
<dbReference type="InterPro" id="IPR027379">
    <property type="entry name" value="CLS_N"/>
</dbReference>
<dbReference type="Pfam" id="PF13396">
    <property type="entry name" value="PLDc_N"/>
    <property type="match status" value="1"/>
</dbReference>
<keyword evidence="10 13" id="KW-0594">Phospholipid biosynthesis</keyword>
<comment type="subcellular location">
    <subcellularLocation>
        <location evidence="1 13">Cell membrane</location>
        <topology evidence="1 13">Multi-pass membrane protein</topology>
    </subcellularLocation>
</comment>
<evidence type="ECO:0000313" key="17">
    <source>
        <dbReference type="Proteomes" id="UP000294581"/>
    </source>
</evidence>
<dbReference type="FunFam" id="3.30.870.10:FF:000014">
    <property type="entry name" value="Cardiolipin synthase"/>
    <property type="match status" value="1"/>
</dbReference>
<dbReference type="EC" id="2.7.8.-" evidence="13 14"/>
<dbReference type="EMBL" id="SORF01000005">
    <property type="protein sequence ID" value="TDY47882.1"/>
    <property type="molecule type" value="Genomic_DNA"/>
</dbReference>
<dbReference type="SUPFAM" id="SSF56024">
    <property type="entry name" value="Phospholipase D/nuclease"/>
    <property type="match status" value="2"/>
</dbReference>
<comment type="similarity">
    <text evidence="13">Belongs to the phospholipase D family. Cardiolipin synthase subfamily.</text>
</comment>
<dbReference type="PROSITE" id="PS50035">
    <property type="entry name" value="PLD"/>
    <property type="match status" value="2"/>
</dbReference>
<dbReference type="HAMAP" id="MF_01916">
    <property type="entry name" value="Cardiolipin_synth_Cls"/>
    <property type="match status" value="1"/>
</dbReference>
<dbReference type="InterPro" id="IPR001736">
    <property type="entry name" value="PLipase_D/transphosphatidylase"/>
</dbReference>
<evidence type="ECO:0000256" key="1">
    <source>
        <dbReference type="ARBA" id="ARBA00004651"/>
    </source>
</evidence>
<dbReference type="CDD" id="cd09112">
    <property type="entry name" value="PLDc_CLS_2"/>
    <property type="match status" value="1"/>
</dbReference>
<organism evidence="16 17">
    <name type="scientific">Alicyclobacillus sacchari</name>
    <dbReference type="NCBI Taxonomy" id="392010"/>
    <lineage>
        <taxon>Bacteria</taxon>
        <taxon>Bacillati</taxon>
        <taxon>Bacillota</taxon>
        <taxon>Bacilli</taxon>
        <taxon>Bacillales</taxon>
        <taxon>Alicyclobacillaceae</taxon>
        <taxon>Alicyclobacillus</taxon>
    </lineage>
</organism>
<keyword evidence="2 13" id="KW-1003">Cell membrane</keyword>
<keyword evidence="3 13" id="KW-0444">Lipid biosynthesis</keyword>
<dbReference type="GO" id="GO:0032049">
    <property type="term" value="P:cardiolipin biosynthetic process"/>
    <property type="evidence" value="ECO:0007669"/>
    <property type="project" value="UniProtKB-UniRule"/>
</dbReference>
<feature type="active site" evidence="13">
    <location>
        <position position="225"/>
    </location>
</feature>
<dbReference type="InterPro" id="IPR030874">
    <property type="entry name" value="Cardiolipin_synth_Firmi"/>
</dbReference>
<accession>A0A4R8LNN3</accession>
<keyword evidence="6" id="KW-0677">Repeat</keyword>